<dbReference type="InterPro" id="IPR009057">
    <property type="entry name" value="Homeodomain-like_sf"/>
</dbReference>
<dbReference type="PANTHER" id="PTHR30055">
    <property type="entry name" value="HTH-TYPE TRANSCRIPTIONAL REGULATOR RUTR"/>
    <property type="match status" value="1"/>
</dbReference>
<dbReference type="PROSITE" id="PS50977">
    <property type="entry name" value="HTH_TETR_2"/>
    <property type="match status" value="1"/>
</dbReference>
<dbReference type="InterPro" id="IPR001647">
    <property type="entry name" value="HTH_TetR"/>
</dbReference>
<dbReference type="InterPro" id="IPR050109">
    <property type="entry name" value="HTH-type_TetR-like_transc_reg"/>
</dbReference>
<gene>
    <name evidence="6" type="ORF">GTP41_26500</name>
</gene>
<dbReference type="GO" id="GO:0045892">
    <property type="term" value="P:negative regulation of DNA-templated transcription"/>
    <property type="evidence" value="ECO:0007669"/>
    <property type="project" value="InterPro"/>
</dbReference>
<dbReference type="Gene3D" id="1.10.357.10">
    <property type="entry name" value="Tetracycline Repressor, domain 2"/>
    <property type="match status" value="1"/>
</dbReference>
<evidence type="ECO:0000313" key="6">
    <source>
        <dbReference type="EMBL" id="MYN05645.1"/>
    </source>
</evidence>
<keyword evidence="7" id="KW-1185">Reference proteome</keyword>
<dbReference type="SUPFAM" id="SSF48498">
    <property type="entry name" value="Tetracyclin repressor-like, C-terminal domain"/>
    <property type="match status" value="1"/>
</dbReference>
<evidence type="ECO:0000256" key="2">
    <source>
        <dbReference type="ARBA" id="ARBA00023125"/>
    </source>
</evidence>
<dbReference type="PANTHER" id="PTHR30055:SF151">
    <property type="entry name" value="TRANSCRIPTIONAL REGULATORY PROTEIN"/>
    <property type="match status" value="1"/>
</dbReference>
<proteinExistence type="predicted"/>
<evidence type="ECO:0000256" key="1">
    <source>
        <dbReference type="ARBA" id="ARBA00023015"/>
    </source>
</evidence>
<keyword evidence="2 4" id="KW-0238">DNA-binding</keyword>
<comment type="caution">
    <text evidence="6">The sequence shown here is derived from an EMBL/GenBank/DDBJ whole genome shotgun (WGS) entry which is preliminary data.</text>
</comment>
<protein>
    <submittedName>
        <fullName evidence="6">TetR family transcriptional regulator</fullName>
    </submittedName>
</protein>
<dbReference type="RefSeq" id="WP_161028587.1">
    <property type="nucleotide sequence ID" value="NZ_WWCJ01000036.1"/>
</dbReference>
<evidence type="ECO:0000259" key="5">
    <source>
        <dbReference type="PROSITE" id="PS50977"/>
    </source>
</evidence>
<reference evidence="6 7" key="1">
    <citation type="submission" date="2019-12" db="EMBL/GenBank/DDBJ databases">
        <title>Novel species isolated from a subtropical stream in China.</title>
        <authorList>
            <person name="Lu H."/>
        </authorList>
    </citation>
    <scope>NUCLEOTIDE SEQUENCE [LARGE SCALE GENOMIC DNA]</scope>
    <source>
        <strain evidence="6 7">DS3</strain>
    </source>
</reference>
<feature type="DNA-binding region" description="H-T-H motif" evidence="4">
    <location>
        <begin position="55"/>
        <end position="74"/>
    </location>
</feature>
<dbReference type="SUPFAM" id="SSF46689">
    <property type="entry name" value="Homeodomain-like"/>
    <property type="match status" value="1"/>
</dbReference>
<organism evidence="6 7">
    <name type="scientific">Pseudoduganella guangdongensis</name>
    <dbReference type="NCBI Taxonomy" id="2692179"/>
    <lineage>
        <taxon>Bacteria</taxon>
        <taxon>Pseudomonadati</taxon>
        <taxon>Pseudomonadota</taxon>
        <taxon>Betaproteobacteria</taxon>
        <taxon>Burkholderiales</taxon>
        <taxon>Oxalobacteraceae</taxon>
        <taxon>Telluria group</taxon>
        <taxon>Pseudoduganella</taxon>
    </lineage>
</organism>
<feature type="domain" description="HTH tetR-type" evidence="5">
    <location>
        <begin position="32"/>
        <end position="92"/>
    </location>
</feature>
<evidence type="ECO:0000256" key="3">
    <source>
        <dbReference type="ARBA" id="ARBA00023163"/>
    </source>
</evidence>
<dbReference type="GO" id="GO:0003700">
    <property type="term" value="F:DNA-binding transcription factor activity"/>
    <property type="evidence" value="ECO:0007669"/>
    <property type="project" value="TreeGrafter"/>
</dbReference>
<dbReference type="InterPro" id="IPR004111">
    <property type="entry name" value="Repressor_TetR_C"/>
</dbReference>
<dbReference type="EMBL" id="WWCJ01000036">
    <property type="protein sequence ID" value="MYN05645.1"/>
    <property type="molecule type" value="Genomic_DNA"/>
</dbReference>
<dbReference type="AlphaFoldDB" id="A0A6N9HRS0"/>
<dbReference type="InterPro" id="IPR036271">
    <property type="entry name" value="Tet_transcr_reg_TetR-rel_C_sf"/>
</dbReference>
<name>A0A6N9HRS0_9BURK</name>
<evidence type="ECO:0000256" key="4">
    <source>
        <dbReference type="PROSITE-ProRule" id="PRU00335"/>
    </source>
</evidence>
<dbReference type="Pfam" id="PF02909">
    <property type="entry name" value="TetR_C_1"/>
    <property type="match status" value="1"/>
</dbReference>
<sequence length="257" mass="27649">MKSEFSGAGDPQRSLELLWGTREAPKRGPRPSLTVSRIGAVAIALADGEGLAALSMRRVADELKVSAMSLYTYVPGKAELLDVMLDCAYSELAPAQGSGPGWRAHLEELARSSLALYVRHPWMLQVATHRPALGPYAMALYERGLQAVAGVGLGELEMDLVVTLVADYVRGAARSAVDAAQAQAATGQTDAQWWARYEQAFQDVFDAARFPLAARVGRAAGEAYQAAHDPQRAFEFGLARLLDGLDGYIRTRTSSVV</sequence>
<dbReference type="GO" id="GO:0000976">
    <property type="term" value="F:transcription cis-regulatory region binding"/>
    <property type="evidence" value="ECO:0007669"/>
    <property type="project" value="TreeGrafter"/>
</dbReference>
<keyword evidence="3" id="KW-0804">Transcription</keyword>
<dbReference type="Proteomes" id="UP000448575">
    <property type="component" value="Unassembled WGS sequence"/>
</dbReference>
<dbReference type="Pfam" id="PF00440">
    <property type="entry name" value="TetR_N"/>
    <property type="match status" value="1"/>
</dbReference>
<dbReference type="Gene3D" id="1.10.10.60">
    <property type="entry name" value="Homeodomain-like"/>
    <property type="match status" value="1"/>
</dbReference>
<accession>A0A6N9HRS0</accession>
<evidence type="ECO:0000313" key="7">
    <source>
        <dbReference type="Proteomes" id="UP000448575"/>
    </source>
</evidence>
<keyword evidence="1" id="KW-0805">Transcription regulation</keyword>